<sequence length="616" mass="67719">MKNLFTVVVAGSQYLLHPQKLGTIEQTINPDALIPVTLLTTSEINGDVDGILDLFATVDDVFQSDFGGILVEKPDKDTTIGLVQNIGPRSSRTVVRLQQIEADYKAEADEGGFGDLPSGPYFLHGPNLYQAWRLYDDVLDAFTFGVIPNSINNTEEGYEALSSLSDNGSFKSIAVPSRLYHPAPSIRKPLSGVRISIADAASLKGVRTTLSSRAWTELHDIEATETAKVVERLIDLGAIIVGKTKSSQFDSGREWVDVEAPWNPRGDGYQDSGGSAAGAGASVSGYDWMEHAIAQDGFDGIREQARVHGVYSIRLSAGAIPLNGWQVDSQNYSAAGFSSRSLKDLLKVVQAASNMTADNVAFPKRIIYPLDLASIFEETQGLTDKFVATLEEFLGIQADKISLSDIWDSKPPSDADGQSLEEYMRQAPFSSFCADFYHQYEDFRQRYKEKFGHAPYVEATPRFRWNIGENESAEDGKRHRERIEVFQTWFGQNVMPTLQNSDSIMILPFGPHHTVHYRDDLPQTPSRIDGIGPGALAPLLGLPHLIVPFAQTTYQSRVTARTESRPFSGSVMGPSGSDMMLIQLVKAAFEHAKWRSQVDAGRLAFPEGSNAARSNR</sequence>
<dbReference type="SUPFAM" id="SSF75304">
    <property type="entry name" value="Amidase signature (AS) enzymes"/>
    <property type="match status" value="1"/>
</dbReference>
<dbReference type="AlphaFoldDB" id="A0A2K0TFU0"/>
<dbReference type="InterPro" id="IPR036928">
    <property type="entry name" value="AS_sf"/>
</dbReference>
<dbReference type="Gene3D" id="3.90.1300.10">
    <property type="entry name" value="Amidase signature (AS) domain"/>
    <property type="match status" value="1"/>
</dbReference>
<gene>
    <name evidence="2" type="ORF">TGAMA5MH_03992</name>
</gene>
<dbReference type="InterPro" id="IPR023631">
    <property type="entry name" value="Amidase_dom"/>
</dbReference>
<protein>
    <recommendedName>
        <fullName evidence="1">Amidase domain-containing protein</fullName>
    </recommendedName>
</protein>
<reference evidence="2 3" key="1">
    <citation type="submission" date="2017-02" db="EMBL/GenBank/DDBJ databases">
        <title>Genomes of Trichoderma spp. with biocontrol activity.</title>
        <authorList>
            <person name="Gardiner D."/>
            <person name="Kazan K."/>
            <person name="Vos C."/>
            <person name="Harvey P."/>
        </authorList>
    </citation>
    <scope>NUCLEOTIDE SEQUENCE [LARGE SCALE GENOMIC DNA]</scope>
    <source>
        <strain evidence="2 3">A5MH</strain>
    </source>
</reference>
<feature type="domain" description="Amidase" evidence="1">
    <location>
        <begin position="186"/>
        <end position="360"/>
    </location>
</feature>
<evidence type="ECO:0000313" key="3">
    <source>
        <dbReference type="Proteomes" id="UP000236546"/>
    </source>
</evidence>
<organism evidence="2 3">
    <name type="scientific">Trichoderma gamsii</name>
    <dbReference type="NCBI Taxonomy" id="398673"/>
    <lineage>
        <taxon>Eukaryota</taxon>
        <taxon>Fungi</taxon>
        <taxon>Dikarya</taxon>
        <taxon>Ascomycota</taxon>
        <taxon>Pezizomycotina</taxon>
        <taxon>Sordariomycetes</taxon>
        <taxon>Hypocreomycetidae</taxon>
        <taxon>Hypocreales</taxon>
        <taxon>Hypocreaceae</taxon>
        <taxon>Trichoderma</taxon>
    </lineage>
</organism>
<dbReference type="PANTHER" id="PTHR46310:SF7">
    <property type="entry name" value="AMIDASE 1"/>
    <property type="match status" value="1"/>
</dbReference>
<name>A0A2K0TFU0_9HYPO</name>
<dbReference type="EMBL" id="MTYH01000035">
    <property type="protein sequence ID" value="PNP44386.1"/>
    <property type="molecule type" value="Genomic_DNA"/>
</dbReference>
<proteinExistence type="predicted"/>
<accession>A0A2K0TFU0</accession>
<evidence type="ECO:0000313" key="2">
    <source>
        <dbReference type="EMBL" id="PNP44386.1"/>
    </source>
</evidence>
<dbReference type="Proteomes" id="UP000236546">
    <property type="component" value="Unassembled WGS sequence"/>
</dbReference>
<comment type="caution">
    <text evidence="2">The sequence shown here is derived from an EMBL/GenBank/DDBJ whole genome shotgun (WGS) entry which is preliminary data.</text>
</comment>
<evidence type="ECO:0000259" key="1">
    <source>
        <dbReference type="Pfam" id="PF01425"/>
    </source>
</evidence>
<dbReference type="OrthoDB" id="5423360at2759"/>
<dbReference type="PANTHER" id="PTHR46310">
    <property type="entry name" value="AMIDASE 1"/>
    <property type="match status" value="1"/>
</dbReference>
<dbReference type="Pfam" id="PF01425">
    <property type="entry name" value="Amidase"/>
    <property type="match status" value="1"/>
</dbReference>